<comment type="function">
    <text evidence="3">Binds together with bS18 to 16S ribosomal RNA.</text>
</comment>
<dbReference type="GO" id="GO:0003735">
    <property type="term" value="F:structural constituent of ribosome"/>
    <property type="evidence" value="ECO:0007669"/>
    <property type="project" value="InterPro"/>
</dbReference>
<sequence length="163" mass="18236">MSDVRRNYELAFHINQNLEESRIMSIADELKEKLVKGGATVTFAKEPERQRLSYEIKHNAGSFFGYLQFNMPTGEDDISGLPAGQAGLAGVEEYIKLNNDILRSLILRLPSDAQKSQALERQMKAKERLEKRAQAVTKAGSVPRSSADGEKLEKAVEDIIEKL</sequence>
<feature type="compositionally biased region" description="Basic and acidic residues" evidence="4">
    <location>
        <begin position="121"/>
        <end position="133"/>
    </location>
</feature>
<dbReference type="InterPro" id="IPR020814">
    <property type="entry name" value="Ribosomal_S6_plastid/chlpt"/>
</dbReference>
<keyword evidence="3" id="KW-0694">RNA-binding</keyword>
<reference evidence="5 6" key="1">
    <citation type="journal article" date="2016" name="Nat. Commun.">
        <title>Thousands of microbial genomes shed light on interconnected biogeochemical processes in an aquifer system.</title>
        <authorList>
            <person name="Anantharaman K."/>
            <person name="Brown C.T."/>
            <person name="Hug L.A."/>
            <person name="Sharon I."/>
            <person name="Castelle C.J."/>
            <person name="Probst A.J."/>
            <person name="Thomas B.C."/>
            <person name="Singh A."/>
            <person name="Wilkins M.J."/>
            <person name="Karaoz U."/>
            <person name="Brodie E.L."/>
            <person name="Williams K.H."/>
            <person name="Hubbard S.S."/>
            <person name="Banfield J.F."/>
        </authorList>
    </citation>
    <scope>NUCLEOTIDE SEQUENCE [LARGE SCALE GENOMIC DNA]</scope>
</reference>
<dbReference type="InterPro" id="IPR035980">
    <property type="entry name" value="Ribosomal_bS6_sf"/>
</dbReference>
<dbReference type="InterPro" id="IPR014717">
    <property type="entry name" value="Transl_elong_EF1B/ribsomal_bS6"/>
</dbReference>
<dbReference type="Gene3D" id="3.30.70.60">
    <property type="match status" value="1"/>
</dbReference>
<dbReference type="Proteomes" id="UP000178520">
    <property type="component" value="Unassembled WGS sequence"/>
</dbReference>
<dbReference type="GO" id="GO:1990904">
    <property type="term" value="C:ribonucleoprotein complex"/>
    <property type="evidence" value="ECO:0007669"/>
    <property type="project" value="UniProtKB-KW"/>
</dbReference>
<evidence type="ECO:0000256" key="4">
    <source>
        <dbReference type="SAM" id="MobiDB-lite"/>
    </source>
</evidence>
<organism evidence="5 6">
    <name type="scientific">Candidatus Yanofskybacteria bacterium RIFCSPHIGHO2_01_FULL_41_21</name>
    <dbReference type="NCBI Taxonomy" id="1802660"/>
    <lineage>
        <taxon>Bacteria</taxon>
        <taxon>Candidatus Yanofskyibacteriota</taxon>
    </lineage>
</organism>
<evidence type="ECO:0000256" key="1">
    <source>
        <dbReference type="ARBA" id="ARBA00009512"/>
    </source>
</evidence>
<evidence type="ECO:0000256" key="3">
    <source>
        <dbReference type="HAMAP-Rule" id="MF_00360"/>
    </source>
</evidence>
<dbReference type="InterPro" id="IPR000529">
    <property type="entry name" value="Ribosomal_bS6"/>
</dbReference>
<keyword evidence="3" id="KW-0699">rRNA-binding</keyword>
<dbReference type="HAMAP" id="MF_00360">
    <property type="entry name" value="Ribosomal_bS6"/>
    <property type="match status" value="1"/>
</dbReference>
<comment type="caution">
    <text evidence="5">The sequence shown here is derived from an EMBL/GenBank/DDBJ whole genome shotgun (WGS) entry which is preliminary data.</text>
</comment>
<comment type="similarity">
    <text evidence="1 3">Belongs to the bacterial ribosomal protein bS6 family.</text>
</comment>
<dbReference type="SUPFAM" id="SSF54995">
    <property type="entry name" value="Ribosomal protein S6"/>
    <property type="match status" value="1"/>
</dbReference>
<evidence type="ECO:0000256" key="2">
    <source>
        <dbReference type="ARBA" id="ARBA00035294"/>
    </source>
</evidence>
<keyword evidence="3" id="KW-0689">Ribosomal protein</keyword>
<evidence type="ECO:0000313" key="6">
    <source>
        <dbReference type="Proteomes" id="UP000178520"/>
    </source>
</evidence>
<proteinExistence type="inferred from homology"/>
<dbReference type="GO" id="GO:0005840">
    <property type="term" value="C:ribosome"/>
    <property type="evidence" value="ECO:0007669"/>
    <property type="project" value="UniProtKB-KW"/>
</dbReference>
<dbReference type="GO" id="GO:0019843">
    <property type="term" value="F:rRNA binding"/>
    <property type="evidence" value="ECO:0007669"/>
    <property type="project" value="UniProtKB-UniRule"/>
</dbReference>
<evidence type="ECO:0000313" key="5">
    <source>
        <dbReference type="EMBL" id="OGM97559.1"/>
    </source>
</evidence>
<keyword evidence="3" id="KW-0687">Ribonucleoprotein</keyword>
<dbReference type="Pfam" id="PF01250">
    <property type="entry name" value="Ribosomal_S6"/>
    <property type="match status" value="1"/>
</dbReference>
<name>A0A1F8EB42_9BACT</name>
<dbReference type="GO" id="GO:0006412">
    <property type="term" value="P:translation"/>
    <property type="evidence" value="ECO:0007669"/>
    <property type="project" value="UniProtKB-UniRule"/>
</dbReference>
<dbReference type="AlphaFoldDB" id="A0A1F8EB42"/>
<dbReference type="CDD" id="cd00473">
    <property type="entry name" value="bS6"/>
    <property type="match status" value="1"/>
</dbReference>
<dbReference type="STRING" id="1802660.A2735_01525"/>
<protein>
    <recommendedName>
        <fullName evidence="2 3">Small ribosomal subunit protein bS6</fullName>
    </recommendedName>
</protein>
<accession>A0A1F8EB42</accession>
<feature type="region of interest" description="Disordered" evidence="4">
    <location>
        <begin position="119"/>
        <end position="150"/>
    </location>
</feature>
<dbReference type="EMBL" id="MGJA01000011">
    <property type="protein sequence ID" value="OGM97559.1"/>
    <property type="molecule type" value="Genomic_DNA"/>
</dbReference>
<gene>
    <name evidence="3" type="primary">rpsF</name>
    <name evidence="5" type="ORF">A2735_01525</name>
</gene>